<dbReference type="SUPFAM" id="SSF68906">
    <property type="entry name" value="SAP domain"/>
    <property type="match status" value="1"/>
</dbReference>
<evidence type="ECO:0000313" key="3">
    <source>
        <dbReference type="EMBL" id="KAF9729531.1"/>
    </source>
</evidence>
<dbReference type="Proteomes" id="UP000756921">
    <property type="component" value="Unassembled WGS sequence"/>
</dbReference>
<proteinExistence type="predicted"/>
<organism evidence="3 4">
    <name type="scientific">Paraphaeosphaeria minitans</name>
    <dbReference type="NCBI Taxonomy" id="565426"/>
    <lineage>
        <taxon>Eukaryota</taxon>
        <taxon>Fungi</taxon>
        <taxon>Dikarya</taxon>
        <taxon>Ascomycota</taxon>
        <taxon>Pezizomycotina</taxon>
        <taxon>Dothideomycetes</taxon>
        <taxon>Pleosporomycetidae</taxon>
        <taxon>Pleosporales</taxon>
        <taxon>Massarineae</taxon>
        <taxon>Didymosphaeriaceae</taxon>
        <taxon>Paraphaeosphaeria</taxon>
    </lineage>
</organism>
<keyword evidence="2" id="KW-0812">Transmembrane</keyword>
<keyword evidence="2" id="KW-1133">Transmembrane helix</keyword>
<feature type="region of interest" description="Disordered" evidence="1">
    <location>
        <begin position="54"/>
        <end position="114"/>
    </location>
</feature>
<reference evidence="3" key="1">
    <citation type="journal article" date="2020" name="Mol. Plant Microbe Interact.">
        <title>Genome Sequence of the Biocontrol Agent Coniothyrium minitans strain Conio (IMI 134523).</title>
        <authorList>
            <person name="Patel D."/>
            <person name="Shittu T.A."/>
            <person name="Baroncelli R."/>
            <person name="Muthumeenakshi S."/>
            <person name="Osborne T.H."/>
            <person name="Janganan T.K."/>
            <person name="Sreenivasaprasad S."/>
        </authorList>
    </citation>
    <scope>NUCLEOTIDE SEQUENCE</scope>
    <source>
        <strain evidence="3">Conio</strain>
    </source>
</reference>
<dbReference type="InterPro" id="IPR036361">
    <property type="entry name" value="SAP_dom_sf"/>
</dbReference>
<feature type="compositionally biased region" description="Gly residues" evidence="1">
    <location>
        <begin position="104"/>
        <end position="114"/>
    </location>
</feature>
<feature type="compositionally biased region" description="Basic and acidic residues" evidence="1">
    <location>
        <begin position="79"/>
        <end position="100"/>
    </location>
</feature>
<dbReference type="AlphaFoldDB" id="A0A9P6G5L9"/>
<protein>
    <recommendedName>
        <fullName evidence="5">SAP domain-containing protein</fullName>
    </recommendedName>
</protein>
<evidence type="ECO:0000256" key="1">
    <source>
        <dbReference type="SAM" id="MobiDB-lite"/>
    </source>
</evidence>
<comment type="caution">
    <text evidence="3">The sequence shown here is derived from an EMBL/GenBank/DDBJ whole genome shotgun (WGS) entry which is preliminary data.</text>
</comment>
<feature type="transmembrane region" description="Helical" evidence="2">
    <location>
        <begin position="275"/>
        <end position="292"/>
    </location>
</feature>
<name>A0A9P6G5L9_9PLEO</name>
<dbReference type="OrthoDB" id="3793746at2759"/>
<sequence>MSDYKKMKSHELGELLVLRGLDASGTKTQMMSRLVMQDAEQIKADKALAAAIYAASNSPSPHGNENEQPQGEWSKVKKGGTERTEAGKNSDMIRRARLENGRQAGKGKGQDIGGGGYFGVLGEGNKGVEKLGKVDEDAFVKNLLAGGGLDGRQAVQESQENSGIIVNQTKMTPTMRGGAGRAHTLRKTSTPRTVPDDDDALNDAPTVCPSSFVTPERIPPPQDNDDFEKSGKSGKKPKVGSKKNGKTGAHDSDAVLHEYLAGTPASKGSRVSMKVFLWALFIAIAYIFWLSPGSMTEVWSYFLAFVKDPVGSICESITGPK</sequence>
<evidence type="ECO:0000256" key="2">
    <source>
        <dbReference type="SAM" id="Phobius"/>
    </source>
</evidence>
<keyword evidence="4" id="KW-1185">Reference proteome</keyword>
<feature type="compositionally biased region" description="Basic residues" evidence="1">
    <location>
        <begin position="232"/>
        <end position="245"/>
    </location>
</feature>
<evidence type="ECO:0008006" key="5">
    <source>
        <dbReference type="Google" id="ProtNLM"/>
    </source>
</evidence>
<gene>
    <name evidence="3" type="ORF">PMIN01_12395</name>
</gene>
<feature type="compositionally biased region" description="Polar residues" evidence="1">
    <location>
        <begin position="56"/>
        <end position="71"/>
    </location>
</feature>
<feature type="region of interest" description="Disordered" evidence="1">
    <location>
        <begin position="172"/>
        <end position="250"/>
    </location>
</feature>
<evidence type="ECO:0000313" key="4">
    <source>
        <dbReference type="Proteomes" id="UP000756921"/>
    </source>
</evidence>
<keyword evidence="2" id="KW-0472">Membrane</keyword>
<accession>A0A9P6G5L9</accession>
<dbReference type="EMBL" id="WJXW01000016">
    <property type="protein sequence ID" value="KAF9729531.1"/>
    <property type="molecule type" value="Genomic_DNA"/>
</dbReference>
<dbReference type="Gene3D" id="1.10.720.30">
    <property type="entry name" value="SAP domain"/>
    <property type="match status" value="1"/>
</dbReference>